<dbReference type="InterPro" id="IPR008271">
    <property type="entry name" value="Ser/Thr_kinase_AS"/>
</dbReference>
<organism evidence="14 15">
    <name type="scientific">Schistosoma haematobium</name>
    <name type="common">Blood fluke</name>
    <dbReference type="NCBI Taxonomy" id="6185"/>
    <lineage>
        <taxon>Eukaryota</taxon>
        <taxon>Metazoa</taxon>
        <taxon>Spiralia</taxon>
        <taxon>Lophotrochozoa</taxon>
        <taxon>Platyhelminthes</taxon>
        <taxon>Trematoda</taxon>
        <taxon>Digenea</taxon>
        <taxon>Strigeidida</taxon>
        <taxon>Schistosomatoidea</taxon>
        <taxon>Schistosomatidae</taxon>
        <taxon>Schistosoma</taxon>
    </lineage>
</organism>
<keyword evidence="7 11" id="KW-0067">ATP-binding</keyword>
<evidence type="ECO:0000256" key="6">
    <source>
        <dbReference type="ARBA" id="ARBA00022777"/>
    </source>
</evidence>
<evidence type="ECO:0000256" key="12">
    <source>
        <dbReference type="SAM" id="MobiDB-lite"/>
    </source>
</evidence>
<keyword evidence="15" id="KW-1185">Reference proteome</keyword>
<dbReference type="Gene3D" id="1.10.510.10">
    <property type="entry name" value="Transferase(Phosphotransferase) domain 1"/>
    <property type="match status" value="1"/>
</dbReference>
<feature type="region of interest" description="Disordered" evidence="12">
    <location>
        <begin position="948"/>
        <end position="970"/>
    </location>
</feature>
<comment type="catalytic activity">
    <reaction evidence="9">
        <text>L-threonyl-[protein] + ATP = O-phospho-L-threonyl-[protein] + ADP + H(+)</text>
        <dbReference type="Rhea" id="RHEA:46608"/>
        <dbReference type="Rhea" id="RHEA-COMP:11060"/>
        <dbReference type="Rhea" id="RHEA-COMP:11605"/>
        <dbReference type="ChEBI" id="CHEBI:15378"/>
        <dbReference type="ChEBI" id="CHEBI:30013"/>
        <dbReference type="ChEBI" id="CHEBI:30616"/>
        <dbReference type="ChEBI" id="CHEBI:61977"/>
        <dbReference type="ChEBI" id="CHEBI:456216"/>
        <dbReference type="EC" id="2.7.12.1"/>
    </reaction>
</comment>
<dbReference type="GO" id="GO:0004674">
    <property type="term" value="F:protein serine/threonine kinase activity"/>
    <property type="evidence" value="ECO:0007669"/>
    <property type="project" value="UniProtKB-KW"/>
</dbReference>
<dbReference type="PANTHER" id="PTHR24058:SF22">
    <property type="entry name" value="DUAL SPECIFICITY TYROSINE-PHOSPHORYLATION-REGULATED KINASE 4"/>
    <property type="match status" value="1"/>
</dbReference>
<feature type="region of interest" description="Disordered" evidence="12">
    <location>
        <begin position="311"/>
        <end position="330"/>
    </location>
</feature>
<dbReference type="InterPro" id="IPR011009">
    <property type="entry name" value="Kinase-like_dom_sf"/>
</dbReference>
<dbReference type="PANTHER" id="PTHR24058">
    <property type="entry name" value="DUAL SPECIFICITY PROTEIN KINASE"/>
    <property type="match status" value="1"/>
</dbReference>
<dbReference type="InterPro" id="IPR017441">
    <property type="entry name" value="Protein_kinase_ATP_BS"/>
</dbReference>
<feature type="compositionally biased region" description="Low complexity" evidence="12">
    <location>
        <begin position="861"/>
        <end position="882"/>
    </location>
</feature>
<feature type="domain" description="Protein kinase" evidence="13">
    <location>
        <begin position="135"/>
        <end position="582"/>
    </location>
</feature>
<feature type="region of interest" description="Disordered" evidence="12">
    <location>
        <begin position="859"/>
        <end position="886"/>
    </location>
</feature>
<dbReference type="InterPro" id="IPR050494">
    <property type="entry name" value="Ser_Thr_dual-spec_kinase"/>
</dbReference>
<dbReference type="GO" id="GO:0005856">
    <property type="term" value="C:cytoskeleton"/>
    <property type="evidence" value="ECO:0007669"/>
    <property type="project" value="TreeGrafter"/>
</dbReference>
<evidence type="ECO:0000256" key="5">
    <source>
        <dbReference type="ARBA" id="ARBA00022741"/>
    </source>
</evidence>
<name>A0A922LK11_SCHHA</name>
<evidence type="ECO:0000256" key="4">
    <source>
        <dbReference type="ARBA" id="ARBA00022679"/>
    </source>
</evidence>
<feature type="region of interest" description="Disordered" evidence="12">
    <location>
        <begin position="730"/>
        <end position="751"/>
    </location>
</feature>
<dbReference type="GeneID" id="24593128"/>
<evidence type="ECO:0000256" key="9">
    <source>
        <dbReference type="ARBA" id="ARBA00049308"/>
    </source>
</evidence>
<comment type="catalytic activity">
    <reaction evidence="8">
        <text>L-seryl-[protein] + ATP = O-phospho-L-seryl-[protein] + ADP + H(+)</text>
        <dbReference type="Rhea" id="RHEA:17989"/>
        <dbReference type="Rhea" id="RHEA-COMP:9863"/>
        <dbReference type="Rhea" id="RHEA-COMP:11604"/>
        <dbReference type="ChEBI" id="CHEBI:15378"/>
        <dbReference type="ChEBI" id="CHEBI:29999"/>
        <dbReference type="ChEBI" id="CHEBI:30616"/>
        <dbReference type="ChEBI" id="CHEBI:83421"/>
        <dbReference type="ChEBI" id="CHEBI:456216"/>
        <dbReference type="EC" id="2.7.12.1"/>
    </reaction>
</comment>
<evidence type="ECO:0000256" key="7">
    <source>
        <dbReference type="ARBA" id="ARBA00022840"/>
    </source>
</evidence>
<dbReference type="InterPro" id="IPR000719">
    <property type="entry name" value="Prot_kinase_dom"/>
</dbReference>
<dbReference type="Gene3D" id="3.30.200.20">
    <property type="entry name" value="Phosphorylase Kinase, domain 1"/>
    <property type="match status" value="1"/>
</dbReference>
<proteinExistence type="inferred from homology"/>
<evidence type="ECO:0000313" key="15">
    <source>
        <dbReference type="Proteomes" id="UP000471633"/>
    </source>
</evidence>
<dbReference type="SMART" id="SM00220">
    <property type="entry name" value="S_TKc"/>
    <property type="match status" value="1"/>
</dbReference>
<dbReference type="GO" id="GO:0004712">
    <property type="term" value="F:protein serine/threonine/tyrosine kinase activity"/>
    <property type="evidence" value="ECO:0007669"/>
    <property type="project" value="UniProtKB-EC"/>
</dbReference>
<dbReference type="EC" id="2.7.12.1" evidence="2"/>
<evidence type="ECO:0000256" key="8">
    <source>
        <dbReference type="ARBA" id="ARBA00049003"/>
    </source>
</evidence>
<dbReference type="KEGG" id="shx:MS3_00000091"/>
<dbReference type="PROSITE" id="PS00108">
    <property type="entry name" value="PROTEIN_KINASE_ST"/>
    <property type="match status" value="1"/>
</dbReference>
<evidence type="ECO:0000256" key="1">
    <source>
        <dbReference type="ARBA" id="ARBA00008867"/>
    </source>
</evidence>
<dbReference type="PROSITE" id="PS50011">
    <property type="entry name" value="PROTEIN_KINASE_DOM"/>
    <property type="match status" value="1"/>
</dbReference>
<evidence type="ECO:0000256" key="2">
    <source>
        <dbReference type="ARBA" id="ARBA00013203"/>
    </source>
</evidence>
<accession>A0A922LK11</accession>
<gene>
    <name evidence="14" type="primary">DYRK3_1</name>
    <name evidence="14" type="ORF">MS3_00000091</name>
</gene>
<evidence type="ECO:0000256" key="3">
    <source>
        <dbReference type="ARBA" id="ARBA00022527"/>
    </source>
</evidence>
<dbReference type="Pfam" id="PF00069">
    <property type="entry name" value="Pkinase"/>
    <property type="match status" value="2"/>
</dbReference>
<dbReference type="Proteomes" id="UP000471633">
    <property type="component" value="Unassembled WGS sequence"/>
</dbReference>
<keyword evidence="4" id="KW-0808">Transferase</keyword>
<evidence type="ECO:0000313" key="14">
    <source>
        <dbReference type="EMBL" id="KAH9587701.1"/>
    </source>
</evidence>
<dbReference type="CTD" id="24593128"/>
<sequence length="1382" mass="157521">MPIQLDNKSSFNLERLDRSTIRNGVYPTGEHPEGISPLEAVNLYRDYLSLHERKEILRYEKIFYVGCTADKHSISNCPQFSMQKFNNQILQYSNDKVNPYHNNNNNNNNPDNQSMFNDSDNFYRIIQHDHIAYRYEILSLLGKGSFGQVVSAYDHMKGCKVALKIIRTEPRFTRQAREEIRILETLRNMRESSGGELNRCDFPIINLYEHFTFRKHICMTFELLNINLYDLLKLNKFTGLPRDRVRRISFQVLKALQFIQKAGIIHCDLKPENILLVWPQLPENDNNSNNINQQNSHNQYGDNYFKKCQQHQNHYNGNNNNNNNSNNGYDSLNNLRSMYQRVTEQKDYVKLIDFGSSCFQNGQPYPYIQSRFYRAPEILLRLGYNEAIDTWSFGCLVAELINGLPLFPGEDETDQMACIMEVLGLPHPNLLRHSSELDRYFIEFKCDKLKPSTLEFMDKKGVRLSRDLVYLPRYCSVRYPDGDNPPQLLPGISKRGGHVRGIPSSLPLLQAITQSRLRRYKRKDTRSVSNLSTAINPTKMSEEEEIYLDKDNELIVNLLSSCLTWLPDERIQSNKAIMHPWFNHFYNSKSTIGFRSQVRVRSMEVSKFAPNNSKLANEINERHLLHDHRNGHESLNKDSLHKINGLYNSGRQKTSRINLINSHLVNFDITHNNSIANDSVRNNHETDVVPRMVDAQSSPIQEEELKKTRRNSQITIVQQQPSYLVTVSNSPNTCSKNSSHSTQHTDKLSSSFSGNRHVTFIYSNNDSRTITTATPMTTTMVATTANSSNQCADNKLTVSDDNQEGRLLSVNLSCNHLNSDNNITKINNSNIDGACDVTINNTTSSNIIHMNKNILNDSTINNNNNSSSSSSSSSNNSSSNSNPNTSALDVMLQHSDLVTSVRRSSLIESLTEINSLSGTQSEVIVEKPRPLIHTKPDAIYQSKKLLDRNSTSNNDRPLSEFTHHHHHQNNQHLFTDYGKTKIITENGSDSPTFLITGHCSDSTPHLPNLMSFNINHTNNNTNSTNATVCKITNSPNRYSYSNLHQTVPFVSSLTIDKPLNNSMNNIVSIQKMKPATDVTMINASDKRYSVPTRSKFIDIPQAEYEIPIIDHNNSSINYNHINDYAKQDIHFIPVTSSHVIISTDSGVFHKLNTTCNNSTSNITSSGLYRYPSSHYSQQQCDVYHNHKNNYQYRQQQPPSSQSVQLQHQEQFNRQTSCWLANNNNNFYSNNNRKILNLTRSHTDPKEHSLNSHSNGINSAITGMNSCSTINSTITLPEIAPKPPARTKLIISNSGINDTSNNTDYKNTIRWRSVKSLSSEGYGSANLYGPQPYSQPTIESHKIIVQRLPQFNLNNNNNGHGGYTDQISSHYTQYETSPYSFMN</sequence>
<dbReference type="GO" id="GO:0005737">
    <property type="term" value="C:cytoplasm"/>
    <property type="evidence" value="ECO:0007669"/>
    <property type="project" value="TreeGrafter"/>
</dbReference>
<keyword evidence="6 14" id="KW-0418">Kinase</keyword>
<evidence type="ECO:0000259" key="13">
    <source>
        <dbReference type="PROSITE" id="PS50011"/>
    </source>
</evidence>
<evidence type="ECO:0000256" key="10">
    <source>
        <dbReference type="ARBA" id="ARBA00051680"/>
    </source>
</evidence>
<dbReference type="GO" id="GO:0005524">
    <property type="term" value="F:ATP binding"/>
    <property type="evidence" value="ECO:0007669"/>
    <property type="project" value="UniProtKB-UniRule"/>
</dbReference>
<dbReference type="EMBL" id="AMPZ03000003">
    <property type="protein sequence ID" value="KAH9587701.1"/>
    <property type="molecule type" value="Genomic_DNA"/>
</dbReference>
<evidence type="ECO:0000256" key="11">
    <source>
        <dbReference type="PROSITE-ProRule" id="PRU10141"/>
    </source>
</evidence>
<dbReference type="RefSeq" id="XP_051069368.1">
    <property type="nucleotide sequence ID" value="XM_051208000.1"/>
</dbReference>
<dbReference type="Gene3D" id="3.30.10.30">
    <property type="entry name" value="DYRK"/>
    <property type="match status" value="1"/>
</dbReference>
<comment type="caution">
    <text evidence="14">The sequence shown here is derived from an EMBL/GenBank/DDBJ whole genome shotgun (WGS) entry which is preliminary data.</text>
</comment>
<comment type="catalytic activity">
    <reaction evidence="10">
        <text>L-tyrosyl-[protein] + ATP = O-phospho-L-tyrosyl-[protein] + ADP + H(+)</text>
        <dbReference type="Rhea" id="RHEA:10596"/>
        <dbReference type="Rhea" id="RHEA-COMP:10136"/>
        <dbReference type="Rhea" id="RHEA-COMP:20101"/>
        <dbReference type="ChEBI" id="CHEBI:15378"/>
        <dbReference type="ChEBI" id="CHEBI:30616"/>
        <dbReference type="ChEBI" id="CHEBI:46858"/>
        <dbReference type="ChEBI" id="CHEBI:61978"/>
        <dbReference type="ChEBI" id="CHEBI:456216"/>
        <dbReference type="EC" id="2.7.12.1"/>
    </reaction>
</comment>
<dbReference type="SUPFAM" id="SSF56112">
    <property type="entry name" value="Protein kinase-like (PK-like)"/>
    <property type="match status" value="1"/>
</dbReference>
<dbReference type="PROSITE" id="PS00107">
    <property type="entry name" value="PROTEIN_KINASE_ATP"/>
    <property type="match status" value="1"/>
</dbReference>
<dbReference type="InterPro" id="IPR042521">
    <property type="entry name" value="DYRK"/>
</dbReference>
<feature type="binding site" evidence="11">
    <location>
        <position position="164"/>
    </location>
    <ligand>
        <name>ATP</name>
        <dbReference type="ChEBI" id="CHEBI:30616"/>
    </ligand>
</feature>
<protein>
    <recommendedName>
        <fullName evidence="2">dual-specificity kinase</fullName>
        <ecNumber evidence="2">2.7.12.1</ecNumber>
    </recommendedName>
</protein>
<reference evidence="14" key="1">
    <citation type="journal article" date="2012" name="Nat. Genet.">
        <title>Whole-genome sequence of Schistosoma haematobium.</title>
        <authorList>
            <person name="Young N.D."/>
            <person name="Jex A.R."/>
            <person name="Li B."/>
            <person name="Liu S."/>
            <person name="Yang L."/>
            <person name="Xiong Z."/>
            <person name="Li Y."/>
            <person name="Cantacessi C."/>
            <person name="Hall R.S."/>
            <person name="Xu X."/>
            <person name="Chen F."/>
            <person name="Wu X."/>
            <person name="Zerlotini A."/>
            <person name="Oliveira G."/>
            <person name="Hofmann A."/>
            <person name="Zhang G."/>
            <person name="Fang X."/>
            <person name="Kang Y."/>
            <person name="Campbell B.E."/>
            <person name="Loukas A."/>
            <person name="Ranganathan S."/>
            <person name="Rollinson D."/>
            <person name="Rinaldi G."/>
            <person name="Brindley P.J."/>
            <person name="Yang H."/>
            <person name="Wang J."/>
            <person name="Wang J."/>
            <person name="Gasser R.B."/>
        </authorList>
    </citation>
    <scope>NUCLEOTIDE SEQUENCE</scope>
</reference>
<keyword evidence="3" id="KW-0723">Serine/threonine-protein kinase</keyword>
<comment type="similarity">
    <text evidence="1">Belongs to the protein kinase superfamily. CMGC Ser/Thr protein kinase family. MNB/DYRK subfamily.</text>
</comment>
<reference evidence="14" key="4">
    <citation type="journal article" date="2022" name="PLoS Pathog.">
        <title>Chromosome-level genome of Schistosoma haematobium underpins genome-wide explorations of molecular variation.</title>
        <authorList>
            <person name="Stroehlein A.J."/>
            <person name="Korhonen P.K."/>
            <person name="Lee V.V."/>
            <person name="Ralph S.A."/>
            <person name="Mentink-Kane M."/>
            <person name="You H."/>
            <person name="McManus D.P."/>
            <person name="Tchuente L.T."/>
            <person name="Stothard J.R."/>
            <person name="Kaur P."/>
            <person name="Dudchenko O."/>
            <person name="Aiden E.L."/>
            <person name="Yang B."/>
            <person name="Yang H."/>
            <person name="Emery A.M."/>
            <person name="Webster B.L."/>
            <person name="Brindley P.J."/>
            <person name="Rollinson D."/>
            <person name="Chang B.C.H."/>
            <person name="Gasser R.B."/>
            <person name="Young N.D."/>
        </authorList>
    </citation>
    <scope>NUCLEOTIDE SEQUENCE</scope>
</reference>
<reference evidence="14" key="2">
    <citation type="journal article" date="2019" name="Gigascience">
        <title>High-quality Schistosoma haematobium genome achieved by single-molecule and long-range sequencing.</title>
        <authorList>
            <person name="Stroehlein A.J."/>
            <person name="Korhonen P.K."/>
            <person name="Chong T.M."/>
            <person name="Lim Y.L."/>
            <person name="Chan K.G."/>
            <person name="Webster B."/>
            <person name="Rollinson D."/>
            <person name="Brindley P.J."/>
            <person name="Gasser R.B."/>
            <person name="Young N.D."/>
        </authorList>
    </citation>
    <scope>NUCLEOTIDE SEQUENCE</scope>
</reference>
<keyword evidence="5 11" id="KW-0547">Nucleotide-binding</keyword>
<reference evidence="14" key="3">
    <citation type="submission" date="2021-06" db="EMBL/GenBank/DDBJ databases">
        <title>Chromosome-level genome assembly for S. haematobium.</title>
        <authorList>
            <person name="Stroehlein A.J."/>
        </authorList>
    </citation>
    <scope>NUCLEOTIDE SEQUENCE</scope>
</reference>